<name>A0ABT1WGF6_9BURK</name>
<dbReference type="EMBL" id="JANIGO010000002">
    <property type="protein sequence ID" value="MCQ8896474.1"/>
    <property type="molecule type" value="Genomic_DNA"/>
</dbReference>
<evidence type="ECO:0000313" key="7">
    <source>
        <dbReference type="Proteomes" id="UP001204142"/>
    </source>
</evidence>
<feature type="transmembrane region" description="Helical" evidence="5">
    <location>
        <begin position="46"/>
        <end position="63"/>
    </location>
</feature>
<keyword evidence="3 5" id="KW-1133">Transmembrane helix</keyword>
<evidence type="ECO:0000256" key="5">
    <source>
        <dbReference type="SAM" id="Phobius"/>
    </source>
</evidence>
<evidence type="ECO:0000256" key="2">
    <source>
        <dbReference type="ARBA" id="ARBA00022692"/>
    </source>
</evidence>
<sequence>MLPLNVSLLARAFVVLWFAVGGVGHFMATDFFVGITPPWVPYPTEVIWASGVLELMGAAGLLIPSTRRLAAAGLFVLTLAVTPANIHMVMHPDLFPQFPLALLYVRLVVQVFLLVCIVKAAGLDCVGSSPAGDRSPCPSPKASKP</sequence>
<proteinExistence type="predicted"/>
<comment type="subcellular location">
    <subcellularLocation>
        <location evidence="1">Membrane</location>
        <topology evidence="1">Multi-pass membrane protein</topology>
    </subcellularLocation>
</comment>
<feature type="transmembrane region" description="Helical" evidence="5">
    <location>
        <begin position="101"/>
        <end position="121"/>
    </location>
</feature>
<protein>
    <submittedName>
        <fullName evidence="6">DoxX family protein</fullName>
    </submittedName>
</protein>
<reference evidence="6 7" key="1">
    <citation type="submission" date="2022-07" db="EMBL/GenBank/DDBJ databases">
        <authorList>
            <person name="Xamxidin M."/>
            <person name="Wu M."/>
        </authorList>
    </citation>
    <scope>NUCLEOTIDE SEQUENCE [LARGE SCALE GENOMIC DNA]</scope>
    <source>
        <strain evidence="6 7">NBRC 111650</strain>
    </source>
</reference>
<gene>
    <name evidence="6" type="ORF">NQT62_08520</name>
</gene>
<dbReference type="PANTHER" id="PTHR36974">
    <property type="entry name" value="MEMBRANE PROTEIN-RELATED"/>
    <property type="match status" value="1"/>
</dbReference>
<comment type="caution">
    <text evidence="6">The sequence shown here is derived from an EMBL/GenBank/DDBJ whole genome shotgun (WGS) entry which is preliminary data.</text>
</comment>
<dbReference type="Pfam" id="PF13564">
    <property type="entry name" value="DoxX_2"/>
    <property type="match status" value="1"/>
</dbReference>
<evidence type="ECO:0000256" key="3">
    <source>
        <dbReference type="ARBA" id="ARBA00022989"/>
    </source>
</evidence>
<feature type="transmembrane region" description="Helical" evidence="5">
    <location>
        <begin position="70"/>
        <end position="89"/>
    </location>
</feature>
<evidence type="ECO:0000313" key="6">
    <source>
        <dbReference type="EMBL" id="MCQ8896474.1"/>
    </source>
</evidence>
<evidence type="ECO:0000256" key="4">
    <source>
        <dbReference type="ARBA" id="ARBA00023136"/>
    </source>
</evidence>
<keyword evidence="7" id="KW-1185">Reference proteome</keyword>
<evidence type="ECO:0000256" key="1">
    <source>
        <dbReference type="ARBA" id="ARBA00004141"/>
    </source>
</evidence>
<keyword evidence="4 5" id="KW-0472">Membrane</keyword>
<organism evidence="6 7">
    <name type="scientific">Limnobacter humi</name>
    <dbReference type="NCBI Taxonomy" id="1778671"/>
    <lineage>
        <taxon>Bacteria</taxon>
        <taxon>Pseudomonadati</taxon>
        <taxon>Pseudomonadota</taxon>
        <taxon>Betaproteobacteria</taxon>
        <taxon>Burkholderiales</taxon>
        <taxon>Burkholderiaceae</taxon>
        <taxon>Limnobacter</taxon>
    </lineage>
</organism>
<feature type="transmembrane region" description="Helical" evidence="5">
    <location>
        <begin position="12"/>
        <end position="34"/>
    </location>
</feature>
<keyword evidence="2 5" id="KW-0812">Transmembrane</keyword>
<dbReference type="Proteomes" id="UP001204142">
    <property type="component" value="Unassembled WGS sequence"/>
</dbReference>
<accession>A0ABT1WGF6</accession>
<dbReference type="PANTHER" id="PTHR36974:SF1">
    <property type="entry name" value="DOXX FAMILY MEMBRANE PROTEIN"/>
    <property type="match status" value="1"/>
</dbReference>
<dbReference type="InterPro" id="IPR032808">
    <property type="entry name" value="DoxX"/>
</dbReference>
<dbReference type="RefSeq" id="WP_256764253.1">
    <property type="nucleotide sequence ID" value="NZ_JANIGO010000002.1"/>
</dbReference>